<protein>
    <recommendedName>
        <fullName evidence="2">Dopa decarboxylase protein remnant</fullName>
    </recommendedName>
</protein>
<proteinExistence type="predicted"/>
<sequence>MRNDGFVQNIHSRNPFDVIRASVVLERLEKEAHRGCGLYYEIYASRLITSALDYLDRLPLKDRPAFIGAAAERGYMLTLAEEERVQDARDILMSELAADY</sequence>
<evidence type="ECO:0008006" key="2">
    <source>
        <dbReference type="Google" id="ProtNLM"/>
    </source>
</evidence>
<comment type="caution">
    <text evidence="1">The sequence shown here is derived from an EMBL/GenBank/DDBJ whole genome shotgun (WGS) entry which is preliminary data.</text>
</comment>
<organism evidence="1">
    <name type="scientific">Salmonella enterica subsp. enterica serovar Java</name>
    <dbReference type="NCBI Taxonomy" id="224729"/>
    <lineage>
        <taxon>Bacteria</taxon>
        <taxon>Pseudomonadati</taxon>
        <taxon>Pseudomonadota</taxon>
        <taxon>Gammaproteobacteria</taxon>
        <taxon>Enterobacterales</taxon>
        <taxon>Enterobacteriaceae</taxon>
        <taxon>Salmonella</taxon>
    </lineage>
</organism>
<dbReference type="EMBL" id="AAGTQF010000267">
    <property type="protein sequence ID" value="EBR8575536.1"/>
    <property type="molecule type" value="Genomic_DNA"/>
</dbReference>
<dbReference type="Proteomes" id="UP000839708">
    <property type="component" value="Unassembled WGS sequence"/>
</dbReference>
<gene>
    <name evidence="1" type="ORF">DOV67_29405</name>
</gene>
<dbReference type="AlphaFoldDB" id="A0A5U8KEE4"/>
<reference evidence="1" key="1">
    <citation type="submission" date="2018-06" db="EMBL/GenBank/DDBJ databases">
        <authorList>
            <person name="Ashton P.M."/>
            <person name="Dallman T."/>
            <person name="Nair S."/>
            <person name="De Pinna E."/>
            <person name="Peters T."/>
            <person name="Grant K."/>
        </authorList>
    </citation>
    <scope>NUCLEOTIDE SEQUENCE [LARGE SCALE GENOMIC DNA]</scope>
    <source>
        <strain evidence="1">498895</strain>
    </source>
</reference>
<name>A0A5U8KEE4_SALEB</name>
<accession>A0A5U8KEE4</accession>
<evidence type="ECO:0000313" key="1">
    <source>
        <dbReference type="EMBL" id="EBR8575536.1"/>
    </source>
</evidence>